<dbReference type="PANTHER" id="PTHR43818:SF11">
    <property type="entry name" value="BCDNA.GH03377"/>
    <property type="match status" value="1"/>
</dbReference>
<dbReference type="InterPro" id="IPR036291">
    <property type="entry name" value="NAD(P)-bd_dom_sf"/>
</dbReference>
<evidence type="ECO:0000259" key="3">
    <source>
        <dbReference type="Pfam" id="PF22725"/>
    </source>
</evidence>
<gene>
    <name evidence="4" type="ORF">RZN69_20210</name>
</gene>
<dbReference type="RefSeq" id="WP_317833225.1">
    <property type="nucleotide sequence ID" value="NZ_CP136920.1"/>
</dbReference>
<dbReference type="Proteomes" id="UP001304300">
    <property type="component" value="Chromosome"/>
</dbReference>
<dbReference type="SUPFAM" id="SSF55347">
    <property type="entry name" value="Glyceraldehyde-3-phosphate dehydrogenase-like, C-terminal domain"/>
    <property type="match status" value="1"/>
</dbReference>
<dbReference type="Gene3D" id="3.30.360.10">
    <property type="entry name" value="Dihydrodipicolinate Reductase, domain 2"/>
    <property type="match status" value="1"/>
</dbReference>
<evidence type="ECO:0000256" key="1">
    <source>
        <dbReference type="ARBA" id="ARBA00023002"/>
    </source>
</evidence>
<accession>A0AAQ3QT55</accession>
<dbReference type="GO" id="GO:0016491">
    <property type="term" value="F:oxidoreductase activity"/>
    <property type="evidence" value="ECO:0007669"/>
    <property type="project" value="UniProtKB-KW"/>
</dbReference>
<keyword evidence="5" id="KW-1185">Reference proteome</keyword>
<organism evidence="4 5">
    <name type="scientific">Rubellicoccus peritrichatus</name>
    <dbReference type="NCBI Taxonomy" id="3080537"/>
    <lineage>
        <taxon>Bacteria</taxon>
        <taxon>Pseudomonadati</taxon>
        <taxon>Verrucomicrobiota</taxon>
        <taxon>Opitutia</taxon>
        <taxon>Puniceicoccales</taxon>
        <taxon>Cerasicoccaceae</taxon>
        <taxon>Rubellicoccus</taxon>
    </lineage>
</organism>
<dbReference type="Pfam" id="PF01408">
    <property type="entry name" value="GFO_IDH_MocA"/>
    <property type="match status" value="1"/>
</dbReference>
<dbReference type="GO" id="GO:0000166">
    <property type="term" value="F:nucleotide binding"/>
    <property type="evidence" value="ECO:0007669"/>
    <property type="project" value="InterPro"/>
</dbReference>
<evidence type="ECO:0000259" key="2">
    <source>
        <dbReference type="Pfam" id="PF01408"/>
    </source>
</evidence>
<feature type="domain" description="Gfo/Idh/MocA-like oxidoreductase N-terminal" evidence="2">
    <location>
        <begin position="6"/>
        <end position="118"/>
    </location>
</feature>
<evidence type="ECO:0000313" key="5">
    <source>
        <dbReference type="Proteomes" id="UP001304300"/>
    </source>
</evidence>
<keyword evidence="1" id="KW-0560">Oxidoreductase</keyword>
<dbReference type="InterPro" id="IPR055170">
    <property type="entry name" value="GFO_IDH_MocA-like_dom"/>
</dbReference>
<dbReference type="PANTHER" id="PTHR43818">
    <property type="entry name" value="BCDNA.GH03377"/>
    <property type="match status" value="1"/>
</dbReference>
<feature type="domain" description="GFO/IDH/MocA-like oxidoreductase" evidence="3">
    <location>
        <begin position="131"/>
        <end position="264"/>
    </location>
</feature>
<evidence type="ECO:0000313" key="4">
    <source>
        <dbReference type="EMBL" id="WOO40951.1"/>
    </source>
</evidence>
<dbReference type="AlphaFoldDB" id="A0AAQ3QT55"/>
<dbReference type="InterPro" id="IPR050463">
    <property type="entry name" value="Gfo/Idh/MocA_oxidrdct_glycsds"/>
</dbReference>
<dbReference type="KEGG" id="puo:RZN69_20210"/>
<dbReference type="InterPro" id="IPR000683">
    <property type="entry name" value="Gfo/Idh/MocA-like_OxRdtase_N"/>
</dbReference>
<proteinExistence type="predicted"/>
<dbReference type="SUPFAM" id="SSF51735">
    <property type="entry name" value="NAD(P)-binding Rossmann-fold domains"/>
    <property type="match status" value="1"/>
</dbReference>
<reference evidence="4 5" key="1">
    <citation type="submission" date="2023-10" db="EMBL/GenBank/DDBJ databases">
        <title>Rubellicoccus peritrichatus gen. nov., sp. nov., isolated from an algae of coral reef tank.</title>
        <authorList>
            <person name="Luo J."/>
        </authorList>
    </citation>
    <scope>NUCLEOTIDE SEQUENCE [LARGE SCALE GENOMIC DNA]</scope>
    <source>
        <strain evidence="4 5">CR14</strain>
    </source>
</reference>
<sequence>MKKETRIGVIGCGKISSAYFSTFARLPGVVAHACADLNNAAAEAAAEEWGMKAMTVDELLASDEIEVVLNLTIPAAHAEVNTRILEAGKHAYCEKPFSLEREEGQKVLALAKSKGLLVGCAPDTFLSAGQQTARKLIDDGAIGKPLSGTAFMMGHGPESWHPNPGFYYTKGGGPMFDMGPYYLTTLVNLLGPVKSVSGSTNRGFNERVAGHESRAGEILPVEIETHVAGILEFHSGAIVTIVTSFDVWQADHYPIEIHGTAGSLKVPDPNCFDGRNAIYRDGFSDWKDVPLLHPHSENSRGIGVADLADAAANGRPARCGGEIAYHVLDIMHAIHDSSNERKHIDIASTCERPAAMPMTPELDKLFV</sequence>
<dbReference type="Gene3D" id="3.40.50.720">
    <property type="entry name" value="NAD(P)-binding Rossmann-like Domain"/>
    <property type="match status" value="1"/>
</dbReference>
<dbReference type="EMBL" id="CP136920">
    <property type="protein sequence ID" value="WOO40951.1"/>
    <property type="molecule type" value="Genomic_DNA"/>
</dbReference>
<protein>
    <submittedName>
        <fullName evidence="4">Gfo/Idh/MocA family oxidoreductase</fullName>
    </submittedName>
</protein>
<dbReference type="Pfam" id="PF22725">
    <property type="entry name" value="GFO_IDH_MocA_C3"/>
    <property type="match status" value="1"/>
</dbReference>
<name>A0AAQ3QT55_9BACT</name>